<dbReference type="PANTHER" id="PTHR45760">
    <property type="entry name" value="FI19922P1-RELATED"/>
    <property type="match status" value="1"/>
</dbReference>
<evidence type="ECO:0000256" key="1">
    <source>
        <dbReference type="ARBA" id="ARBA00004448"/>
    </source>
</evidence>
<dbReference type="AlphaFoldDB" id="A0A1Y2FVT8"/>
<keyword evidence="4 10" id="KW-0812">Transmembrane</keyword>
<feature type="repeat" description="Solcar" evidence="10">
    <location>
        <begin position="192"/>
        <end position="283"/>
    </location>
</feature>
<comment type="similarity">
    <text evidence="2 11">Belongs to the mitochondrial carrier (TC 2.A.29) family.</text>
</comment>
<feature type="region of interest" description="Disordered" evidence="12">
    <location>
        <begin position="1"/>
        <end position="36"/>
    </location>
</feature>
<dbReference type="Pfam" id="PF00153">
    <property type="entry name" value="Mito_carr"/>
    <property type="match status" value="4"/>
</dbReference>
<dbReference type="GeneID" id="63785112"/>
<evidence type="ECO:0000313" key="14">
    <source>
        <dbReference type="Proteomes" id="UP000193685"/>
    </source>
</evidence>
<keyword evidence="7" id="KW-1133">Transmembrane helix</keyword>
<dbReference type="OMA" id="YWWGYES"/>
<proteinExistence type="inferred from homology"/>
<keyword evidence="3 11" id="KW-0813">Transport</keyword>
<evidence type="ECO:0000256" key="9">
    <source>
        <dbReference type="ARBA" id="ARBA00023136"/>
    </source>
</evidence>
<keyword evidence="14" id="KW-1185">Reference proteome</keyword>
<feature type="repeat" description="Solcar" evidence="10">
    <location>
        <begin position="294"/>
        <end position="385"/>
    </location>
</feature>
<gene>
    <name evidence="13" type="ORF">BCR37DRAFT_376030</name>
</gene>
<evidence type="ECO:0000256" key="8">
    <source>
        <dbReference type="ARBA" id="ARBA00023128"/>
    </source>
</evidence>
<comment type="subcellular location">
    <subcellularLocation>
        <location evidence="1">Mitochondrion inner membrane</location>
        <topology evidence="1">Multi-pass membrane protein</topology>
    </subcellularLocation>
</comment>
<evidence type="ECO:0000256" key="4">
    <source>
        <dbReference type="ARBA" id="ARBA00022692"/>
    </source>
</evidence>
<evidence type="ECO:0000256" key="6">
    <source>
        <dbReference type="ARBA" id="ARBA00022792"/>
    </source>
</evidence>
<name>A0A1Y2FVT8_PROLT</name>
<dbReference type="InterPro" id="IPR045315">
    <property type="entry name" value="Mtm1-like"/>
</dbReference>
<evidence type="ECO:0000256" key="7">
    <source>
        <dbReference type="ARBA" id="ARBA00022989"/>
    </source>
</evidence>
<dbReference type="Proteomes" id="UP000193685">
    <property type="component" value="Unassembled WGS sequence"/>
</dbReference>
<dbReference type="EMBL" id="MCFI01000002">
    <property type="protein sequence ID" value="ORY86795.1"/>
    <property type="molecule type" value="Genomic_DNA"/>
</dbReference>
<dbReference type="OrthoDB" id="1747031at2759"/>
<reference evidence="13 14" key="1">
    <citation type="submission" date="2016-07" db="EMBL/GenBank/DDBJ databases">
        <title>Pervasive Adenine N6-methylation of Active Genes in Fungi.</title>
        <authorList>
            <consortium name="DOE Joint Genome Institute"/>
            <person name="Mondo S.J."/>
            <person name="Dannebaum R.O."/>
            <person name="Kuo R.C."/>
            <person name="Labutti K."/>
            <person name="Haridas S."/>
            <person name="Kuo A."/>
            <person name="Salamov A."/>
            <person name="Ahrendt S.R."/>
            <person name="Lipzen A."/>
            <person name="Sullivan W."/>
            <person name="Andreopoulos W.B."/>
            <person name="Clum A."/>
            <person name="Lindquist E."/>
            <person name="Daum C."/>
            <person name="Ramamoorthy G.K."/>
            <person name="Gryganskyi A."/>
            <person name="Culley D."/>
            <person name="Magnuson J.K."/>
            <person name="James T.Y."/>
            <person name="O'Malley M.A."/>
            <person name="Stajich J.E."/>
            <person name="Spatafora J.W."/>
            <person name="Visel A."/>
            <person name="Grigoriev I.V."/>
        </authorList>
    </citation>
    <scope>NUCLEOTIDE SEQUENCE [LARGE SCALE GENOMIC DNA]</scope>
    <source>
        <strain evidence="13 14">12-1054</strain>
    </source>
</reference>
<sequence length="393" mass="42734">MATALSGSIATTNASQIDSNHDSATSPPHPTGDITPLQKALSAISGAIMTSLMVTPLDVVKTRLQSQPLNQPDIICCREPINVHAQQHARTQQQYSYNSVQRIARYHVSGGGGGTLATATAAGCSPSPEICLAEETSLKRFSGTWEGLVKIARNEGLSSLWRGLSPTLFMAVPSTVIYFVGYEQLRLIVNTDASWAPLLCGALARTASATAISPLELLRTRLQSATHTHRSASETFTDVTQGIRQQVRTDGLRVLWRGLSLTLWRDVPFSGLYWLGYERTKRQLQQSSVVIQQSPFLQSFLAGGISGTFAALITTPFDVAKTKKQIVEKSITSANAAEGSMVQIMRRITVEEGWRGLWRGTVPRCLKVSPACAIMISSYEFGKRFFGQQQGMA</sequence>
<keyword evidence="6" id="KW-0999">Mitochondrion inner membrane</keyword>
<dbReference type="GO" id="GO:1990542">
    <property type="term" value="P:mitochondrial transmembrane transport"/>
    <property type="evidence" value="ECO:0007669"/>
    <property type="project" value="InterPro"/>
</dbReference>
<dbReference type="SUPFAM" id="SSF103506">
    <property type="entry name" value="Mitochondrial carrier"/>
    <property type="match status" value="1"/>
</dbReference>
<dbReference type="PROSITE" id="PS50920">
    <property type="entry name" value="SOLCAR"/>
    <property type="match status" value="3"/>
</dbReference>
<dbReference type="RefSeq" id="XP_040727651.1">
    <property type="nucleotide sequence ID" value="XM_040868513.1"/>
</dbReference>
<comment type="caution">
    <text evidence="13">The sequence shown here is derived from an EMBL/GenBank/DDBJ whole genome shotgun (WGS) entry which is preliminary data.</text>
</comment>
<accession>A0A1Y2FVT8</accession>
<evidence type="ECO:0000313" key="13">
    <source>
        <dbReference type="EMBL" id="ORY86795.1"/>
    </source>
</evidence>
<keyword evidence="9 10" id="KW-0472">Membrane</keyword>
<dbReference type="GO" id="GO:0005743">
    <property type="term" value="C:mitochondrial inner membrane"/>
    <property type="evidence" value="ECO:0007669"/>
    <property type="project" value="UniProtKB-SubCell"/>
</dbReference>
<dbReference type="PANTHER" id="PTHR45760:SF2">
    <property type="entry name" value="FI19922P1-RELATED"/>
    <property type="match status" value="1"/>
</dbReference>
<dbReference type="InterPro" id="IPR018108">
    <property type="entry name" value="MCP_transmembrane"/>
</dbReference>
<keyword evidence="5" id="KW-0677">Repeat</keyword>
<evidence type="ECO:0000256" key="5">
    <source>
        <dbReference type="ARBA" id="ARBA00022737"/>
    </source>
</evidence>
<dbReference type="InterPro" id="IPR023395">
    <property type="entry name" value="MCP_dom_sf"/>
</dbReference>
<evidence type="ECO:0000256" key="2">
    <source>
        <dbReference type="ARBA" id="ARBA00006375"/>
    </source>
</evidence>
<protein>
    <submittedName>
        <fullName evidence="13">Mitochondrial carrier domain-containing protein</fullName>
    </submittedName>
</protein>
<keyword evidence="8" id="KW-0496">Mitochondrion</keyword>
<evidence type="ECO:0000256" key="10">
    <source>
        <dbReference type="PROSITE-ProRule" id="PRU00282"/>
    </source>
</evidence>
<evidence type="ECO:0000256" key="12">
    <source>
        <dbReference type="SAM" id="MobiDB-lite"/>
    </source>
</evidence>
<feature type="repeat" description="Solcar" evidence="10">
    <location>
        <begin position="34"/>
        <end position="188"/>
    </location>
</feature>
<dbReference type="Gene3D" id="1.50.40.10">
    <property type="entry name" value="Mitochondrial carrier domain"/>
    <property type="match status" value="2"/>
</dbReference>
<evidence type="ECO:0000256" key="3">
    <source>
        <dbReference type="ARBA" id="ARBA00022448"/>
    </source>
</evidence>
<organism evidence="13 14">
    <name type="scientific">Protomyces lactucae-debilis</name>
    <dbReference type="NCBI Taxonomy" id="2754530"/>
    <lineage>
        <taxon>Eukaryota</taxon>
        <taxon>Fungi</taxon>
        <taxon>Dikarya</taxon>
        <taxon>Ascomycota</taxon>
        <taxon>Taphrinomycotina</taxon>
        <taxon>Taphrinomycetes</taxon>
        <taxon>Taphrinales</taxon>
        <taxon>Protomycetaceae</taxon>
        <taxon>Protomyces</taxon>
    </lineage>
</organism>
<feature type="compositionally biased region" description="Polar residues" evidence="12">
    <location>
        <begin position="1"/>
        <end position="26"/>
    </location>
</feature>
<dbReference type="STRING" id="56484.A0A1Y2FVT8"/>
<evidence type="ECO:0000256" key="11">
    <source>
        <dbReference type="RuleBase" id="RU000488"/>
    </source>
</evidence>